<dbReference type="SMART" id="SM00849">
    <property type="entry name" value="Lactamase_B"/>
    <property type="match status" value="1"/>
</dbReference>
<dbReference type="InterPro" id="IPR001279">
    <property type="entry name" value="Metallo-B-lactamas"/>
</dbReference>
<reference evidence="2 3" key="1">
    <citation type="submission" date="2016-08" db="EMBL/GenBank/DDBJ databases">
        <title>Novel Firmicutes and Novel Genomes.</title>
        <authorList>
            <person name="Poppleton D.I."/>
            <person name="Gribaldo S."/>
        </authorList>
    </citation>
    <scope>NUCLEOTIDE SEQUENCE [LARGE SCALE GENOMIC DNA]</scope>
    <source>
        <strain evidence="2 3">CTT3</strain>
    </source>
</reference>
<dbReference type="InterPro" id="IPR035681">
    <property type="entry name" value="ComA-like_MBL"/>
</dbReference>
<feature type="domain" description="LTD" evidence="1">
    <location>
        <begin position="295"/>
        <end position="395"/>
    </location>
</feature>
<protein>
    <recommendedName>
        <fullName evidence="1">LTD domain-containing protein</fullName>
    </recommendedName>
</protein>
<dbReference type="SUPFAM" id="SSF74853">
    <property type="entry name" value="Lamin A/C globular tail domain"/>
    <property type="match status" value="1"/>
</dbReference>
<dbReference type="CDD" id="cd07731">
    <property type="entry name" value="ComA-like_MBL-fold"/>
    <property type="match status" value="1"/>
</dbReference>
<dbReference type="Gene3D" id="2.60.40.1260">
    <property type="entry name" value="Lamin Tail domain"/>
    <property type="match status" value="1"/>
</dbReference>
<dbReference type="Proteomes" id="UP000284177">
    <property type="component" value="Unassembled WGS sequence"/>
</dbReference>
<dbReference type="PANTHER" id="PTHR30619:SF7">
    <property type="entry name" value="BETA-LACTAMASE DOMAIN PROTEIN"/>
    <property type="match status" value="1"/>
</dbReference>
<accession>A0A419T065</accession>
<evidence type="ECO:0000259" key="1">
    <source>
        <dbReference type="PROSITE" id="PS51841"/>
    </source>
</evidence>
<dbReference type="AlphaFoldDB" id="A0A419T065"/>
<dbReference type="InterPro" id="IPR001322">
    <property type="entry name" value="Lamin_tail_dom"/>
</dbReference>
<sequence length="416" mass="47267">MILNKRTKYTIVNLLIILTLLISGCTPKETTEKLSLDHNTNNNIDTVNQNSIKELKVHFIDVGQADCIFIDYEEYDILIDGGNNDDGNLVIDYLRKNNTDDIEILVATHPHEDHIGGLDNVIDNFKVENIIDSGKKSSSKTFKDYKESVTKEVKNGANLIYDKDMVFNLDKDIKFRIIETGDTYKDKNNSSVLTLLDYKDVEFIFTGDMEVESENKVLNKLEDIDILKVAHHGSSSSTCLKFLDKVKPEYAIISVGKNNEYGHPHNETLNKLFKKNIKVFRTDKQGTIVAITDGDNIKFNANPIGFNQKRIKDIVIQSIDLKNEIVLIKNKSKADVDLSGWKLISVKGDQIFNFPKGFMLKGNSTIKIVSGSYNKNLVKDNKDVLIWTKDYIWNNKGDKGKLIDKYGRVISEYPNN</sequence>
<dbReference type="SUPFAM" id="SSF56281">
    <property type="entry name" value="Metallo-hydrolase/oxidoreductase"/>
    <property type="match status" value="1"/>
</dbReference>
<organism evidence="2 3">
    <name type="scientific">Thermohalobacter berrensis</name>
    <dbReference type="NCBI Taxonomy" id="99594"/>
    <lineage>
        <taxon>Bacteria</taxon>
        <taxon>Bacillati</taxon>
        <taxon>Bacillota</taxon>
        <taxon>Tissierellia</taxon>
        <taxon>Tissierellales</taxon>
        <taxon>Thermohalobacteraceae</taxon>
        <taxon>Thermohalobacter</taxon>
    </lineage>
</organism>
<dbReference type="Gene3D" id="3.60.15.10">
    <property type="entry name" value="Ribonuclease Z/Hydroxyacylglutathione hydrolase-like"/>
    <property type="match status" value="1"/>
</dbReference>
<proteinExistence type="predicted"/>
<dbReference type="PROSITE" id="PS51841">
    <property type="entry name" value="LTD"/>
    <property type="match status" value="1"/>
</dbReference>
<gene>
    <name evidence="2" type="ORF">BET03_13295</name>
</gene>
<dbReference type="InterPro" id="IPR036866">
    <property type="entry name" value="RibonucZ/Hydroxyglut_hydro"/>
</dbReference>
<name>A0A419T065_9FIRM</name>
<dbReference type="Pfam" id="PF00932">
    <property type="entry name" value="LTD"/>
    <property type="match status" value="1"/>
</dbReference>
<dbReference type="PANTHER" id="PTHR30619">
    <property type="entry name" value="DNA INTERNALIZATION/COMPETENCE PROTEIN COMEC/REC2"/>
    <property type="match status" value="1"/>
</dbReference>
<comment type="caution">
    <text evidence="2">The sequence shown here is derived from an EMBL/GenBank/DDBJ whole genome shotgun (WGS) entry which is preliminary data.</text>
</comment>
<dbReference type="InterPro" id="IPR036415">
    <property type="entry name" value="Lamin_tail_dom_sf"/>
</dbReference>
<dbReference type="EMBL" id="MCIB01000031">
    <property type="protein sequence ID" value="RKD30865.1"/>
    <property type="molecule type" value="Genomic_DNA"/>
</dbReference>
<evidence type="ECO:0000313" key="3">
    <source>
        <dbReference type="Proteomes" id="UP000284177"/>
    </source>
</evidence>
<evidence type="ECO:0000313" key="2">
    <source>
        <dbReference type="EMBL" id="RKD30865.1"/>
    </source>
</evidence>
<dbReference type="Pfam" id="PF00753">
    <property type="entry name" value="Lactamase_B"/>
    <property type="match status" value="1"/>
</dbReference>
<keyword evidence="3" id="KW-1185">Reference proteome</keyword>
<dbReference type="PROSITE" id="PS51257">
    <property type="entry name" value="PROKAR_LIPOPROTEIN"/>
    <property type="match status" value="1"/>
</dbReference>
<dbReference type="InterPro" id="IPR052159">
    <property type="entry name" value="Competence_DNA_uptake"/>
</dbReference>